<keyword evidence="4" id="KW-1185">Reference proteome</keyword>
<feature type="binding site" evidence="2">
    <location>
        <begin position="57"/>
        <end position="59"/>
    </location>
    <ligand>
        <name>substrate</name>
    </ligand>
</feature>
<feature type="binding site" evidence="2">
    <location>
        <position position="17"/>
    </location>
    <ligand>
        <name>substrate</name>
    </ligand>
</feature>
<dbReference type="Pfam" id="PF01255">
    <property type="entry name" value="Prenyltransf"/>
    <property type="match status" value="1"/>
</dbReference>
<dbReference type="PANTHER" id="PTHR10291:SF0">
    <property type="entry name" value="DEHYDRODOLICHYL DIPHOSPHATE SYNTHASE 2"/>
    <property type="match status" value="1"/>
</dbReference>
<comment type="function">
    <text evidence="2">Catalyzes the condensation of isopentenyl diphosphate (IPP) with allylic pyrophosphates generating different type of terpenoids.</text>
</comment>
<feature type="binding site" evidence="2">
    <location>
        <position position="173"/>
    </location>
    <ligand>
        <name>substrate</name>
    </ligand>
</feature>
<dbReference type="SUPFAM" id="SSF64005">
    <property type="entry name" value="Undecaprenyl diphosphate synthase"/>
    <property type="match status" value="1"/>
</dbReference>
<dbReference type="eggNOG" id="COG0020">
    <property type="taxonomic scope" value="Bacteria"/>
</dbReference>
<gene>
    <name evidence="3" type="ordered locus">MYPE9550</name>
</gene>
<feature type="binding site" evidence="2">
    <location>
        <begin position="179"/>
        <end position="181"/>
    </location>
    <ligand>
        <name>substrate</name>
    </ligand>
</feature>
<evidence type="ECO:0000256" key="2">
    <source>
        <dbReference type="HAMAP-Rule" id="MF_01139"/>
    </source>
</evidence>
<dbReference type="HOGENOM" id="CLU_038505_1_1_14"/>
<feature type="active site" evidence="2">
    <location>
        <position position="12"/>
    </location>
</feature>
<feature type="binding site" evidence="2">
    <location>
        <position position="63"/>
    </location>
    <ligand>
        <name>substrate</name>
    </ligand>
</feature>
<comment type="subunit">
    <text evidence="2">Homodimer.</text>
</comment>
<evidence type="ECO:0000256" key="1">
    <source>
        <dbReference type="ARBA" id="ARBA00022679"/>
    </source>
</evidence>
<dbReference type="AlphaFoldDB" id="Q8EUH1"/>
<organism evidence="3 4">
    <name type="scientific">Malacoplasma penetrans (strain HF-2)</name>
    <name type="common">Mycoplasma penetrans</name>
    <dbReference type="NCBI Taxonomy" id="272633"/>
    <lineage>
        <taxon>Bacteria</taxon>
        <taxon>Bacillati</taxon>
        <taxon>Mycoplasmatota</taxon>
        <taxon>Mycoplasmoidales</taxon>
        <taxon>Mycoplasmoidaceae</taxon>
        <taxon>Malacoplasma</taxon>
    </lineage>
</organism>
<dbReference type="KEGG" id="mpe:MYPE9550"/>
<feature type="binding site" evidence="2">
    <location>
        <begin position="13"/>
        <end position="16"/>
    </location>
    <ligand>
        <name>substrate</name>
    </ligand>
</feature>
<proteinExistence type="inferred from homology"/>
<dbReference type="InParanoid" id="Q8EUH1"/>
<keyword evidence="1 2" id="KW-0808">Transferase</keyword>
<feature type="binding site" evidence="2">
    <location>
        <position position="192"/>
    </location>
    <ligand>
        <name>Mg(2+)</name>
        <dbReference type="ChEBI" id="CHEBI:18420"/>
    </ligand>
</feature>
<feature type="binding site" evidence="2">
    <location>
        <position position="29"/>
    </location>
    <ligand>
        <name>substrate</name>
    </ligand>
</feature>
<dbReference type="FunCoup" id="Q8EUH1">
    <property type="interactions" value="214"/>
</dbReference>
<dbReference type="GO" id="GO:0000287">
    <property type="term" value="F:magnesium ion binding"/>
    <property type="evidence" value="ECO:0007669"/>
    <property type="project" value="UniProtKB-UniRule"/>
</dbReference>
<name>Q8EUH1_MALP2</name>
<feature type="active site" description="Proton acceptor" evidence="2">
    <location>
        <position position="60"/>
    </location>
</feature>
<dbReference type="Proteomes" id="UP000002522">
    <property type="component" value="Chromosome"/>
</dbReference>
<dbReference type="NCBIfam" id="TIGR00055">
    <property type="entry name" value="uppS"/>
    <property type="match status" value="1"/>
</dbReference>
<accession>Q8EUH1</accession>
<dbReference type="EMBL" id="BA000026">
    <property type="protein sequence ID" value="BAC44742.1"/>
    <property type="molecule type" value="Genomic_DNA"/>
</dbReference>
<dbReference type="InterPro" id="IPR036424">
    <property type="entry name" value="UPP_synth-like_sf"/>
</dbReference>
<evidence type="ECO:0000313" key="3">
    <source>
        <dbReference type="EMBL" id="BAC44742.1"/>
    </source>
</evidence>
<dbReference type="Gene3D" id="3.40.1180.10">
    <property type="entry name" value="Decaprenyl diphosphate synthase-like"/>
    <property type="match status" value="1"/>
</dbReference>
<keyword evidence="2" id="KW-0479">Metal-binding</keyword>
<protein>
    <recommendedName>
        <fullName evidence="2">Isoprenyl transferase</fullName>
        <ecNumber evidence="2">2.5.1.-</ecNumber>
    </recommendedName>
</protein>
<comment type="similarity">
    <text evidence="2">Belongs to the UPP synthase family.</text>
</comment>
<feature type="binding site" evidence="2">
    <location>
        <position position="12"/>
    </location>
    <ligand>
        <name>Mg(2+)</name>
        <dbReference type="ChEBI" id="CHEBI:18420"/>
    </ligand>
</feature>
<dbReference type="EC" id="2.5.1.-" evidence="2"/>
<dbReference type="RefSeq" id="WP_011077771.1">
    <property type="nucleotide sequence ID" value="NC_004432.1"/>
</dbReference>
<dbReference type="CDD" id="cd00475">
    <property type="entry name" value="Cis_IPPS"/>
    <property type="match status" value="1"/>
</dbReference>
<evidence type="ECO:0000313" key="4">
    <source>
        <dbReference type="Proteomes" id="UP000002522"/>
    </source>
</evidence>
<dbReference type="GO" id="GO:0016094">
    <property type="term" value="P:polyprenol biosynthetic process"/>
    <property type="evidence" value="ECO:0007669"/>
    <property type="project" value="TreeGrafter"/>
</dbReference>
<dbReference type="STRING" id="272633.gene:10732076"/>
<reference evidence="3 4" key="1">
    <citation type="journal article" date="2002" name="Nucleic Acids Res.">
        <title>The complete genomic sequence of Mycoplasma penetrans, an intracellular bacterial pathogen in humans.</title>
        <authorList>
            <person name="Sasaki Y."/>
            <person name="Ishikawa J."/>
            <person name="Yamashita A."/>
            <person name="Oshima K."/>
            <person name="Kenri T."/>
            <person name="Furuya K."/>
            <person name="Yoshino C."/>
            <person name="Horino A."/>
            <person name="Shiba T."/>
            <person name="Sasaki T."/>
            <person name="Hattori M."/>
        </authorList>
    </citation>
    <scope>NUCLEOTIDE SEQUENCE [LARGE SCALE GENOMIC DNA]</scope>
    <source>
        <strain evidence="3 4">HF-2</strain>
    </source>
</reference>
<comment type="cofactor">
    <cofactor evidence="2">
        <name>Mg(2+)</name>
        <dbReference type="ChEBI" id="CHEBI:18420"/>
    </cofactor>
    <text evidence="2">Binds 2 magnesium ions per subunit.</text>
</comment>
<dbReference type="InterPro" id="IPR001441">
    <property type="entry name" value="UPP_synth-like"/>
</dbReference>
<feature type="binding site" evidence="2">
    <location>
        <position position="25"/>
    </location>
    <ligand>
        <name>substrate</name>
    </ligand>
</feature>
<sequence>MNKLKHIAFIMDGNGRWAKVRNKSRTYGHSQGIKNLLEIVQCCIEKEIEQVSFFAFSMENWKRGKEEVNFLLNLLLKNLNGKLLNKMEDLGIVGKWIGFENNLPRTLVTTLKKIESQSSKFEKKIQVNLFFNYSGTLEILEALKDAQLDKEKMKPVEEYLITHSLLPIDLLIRTSGEQRLSNFCLFNLAYSEIIFEPKYWPDYNRETLLDNIEQYYQRDRRFGKA</sequence>
<dbReference type="GO" id="GO:0045547">
    <property type="term" value="F:ditrans,polycis-polyprenyl diphosphate synthase [(2E,6E)-farnesyl diphosphate specific] activity"/>
    <property type="evidence" value="ECO:0007669"/>
    <property type="project" value="TreeGrafter"/>
</dbReference>
<dbReference type="PANTHER" id="PTHR10291">
    <property type="entry name" value="DEHYDRODOLICHYL DIPHOSPHATE SYNTHASE FAMILY MEMBER"/>
    <property type="match status" value="1"/>
</dbReference>
<feature type="binding site" evidence="2">
    <location>
        <position position="61"/>
    </location>
    <ligand>
        <name>substrate</name>
    </ligand>
</feature>
<keyword evidence="2" id="KW-0460">Magnesium</keyword>
<dbReference type="HAMAP" id="MF_01139">
    <property type="entry name" value="ISPT"/>
    <property type="match status" value="1"/>
</dbReference>